<proteinExistence type="predicted"/>
<organism evidence="3 4">
    <name type="scientific">Paralvinella palmiformis</name>
    <dbReference type="NCBI Taxonomy" id="53620"/>
    <lineage>
        <taxon>Eukaryota</taxon>
        <taxon>Metazoa</taxon>
        <taxon>Spiralia</taxon>
        <taxon>Lophotrochozoa</taxon>
        <taxon>Annelida</taxon>
        <taxon>Polychaeta</taxon>
        <taxon>Sedentaria</taxon>
        <taxon>Canalipalpata</taxon>
        <taxon>Terebellida</taxon>
        <taxon>Terebelliformia</taxon>
        <taxon>Alvinellidae</taxon>
        <taxon>Paralvinella</taxon>
    </lineage>
</organism>
<dbReference type="PANTHER" id="PTHR46762:SF1">
    <property type="entry name" value="NUCLEOREDOXIN-LIKE PROTEIN 2"/>
    <property type="match status" value="1"/>
</dbReference>
<dbReference type="InterPro" id="IPR012336">
    <property type="entry name" value="Thioredoxin-like_fold"/>
</dbReference>
<dbReference type="SUPFAM" id="SSF52833">
    <property type="entry name" value="Thioredoxin-like"/>
    <property type="match status" value="1"/>
</dbReference>
<evidence type="ECO:0000313" key="3">
    <source>
        <dbReference type="EMBL" id="KAK2167681.1"/>
    </source>
</evidence>
<evidence type="ECO:0000256" key="1">
    <source>
        <dbReference type="SAM" id="MobiDB-lite"/>
    </source>
</evidence>
<dbReference type="Pfam" id="PF13905">
    <property type="entry name" value="Thioredoxin_8"/>
    <property type="match status" value="1"/>
</dbReference>
<comment type="caution">
    <text evidence="3">The sequence shown here is derived from an EMBL/GenBank/DDBJ whole genome shotgun (WGS) entry which is preliminary data.</text>
</comment>
<feature type="domain" description="Thioredoxin-like fold" evidence="2">
    <location>
        <begin position="107"/>
        <end position="202"/>
    </location>
</feature>
<keyword evidence="4" id="KW-1185">Reference proteome</keyword>
<dbReference type="InterPro" id="IPR036249">
    <property type="entry name" value="Thioredoxin-like_sf"/>
</dbReference>
<dbReference type="GO" id="GO:0045494">
    <property type="term" value="P:photoreceptor cell maintenance"/>
    <property type="evidence" value="ECO:0007669"/>
    <property type="project" value="InterPro"/>
</dbReference>
<feature type="region of interest" description="Disordered" evidence="1">
    <location>
        <begin position="13"/>
        <end position="34"/>
    </location>
</feature>
<sequence>MFYFDTSMSTIMESGHERRSPNVGDQSHSDLTPDRTTNSYELLLGLLQTPVTPNENLIQVVEFVELNLPTGVRHREFLSDMDLLKDRSIMSVTGERITDISAVLEEKLLALFFSSSWCLATRQFLPLFKQFCADVTKRKGRFKVLCVPFDKTEDDMWAFYEDMPKDWMTLALAEQEAITDLREKYRVNVVPKLVVVNTDDGELISCMARKEIQDKGVAAYRLWYDVFRPSLLKRKMRAAVRVVLVMQGMQNNTNDGEKQENVLLENDDQKDKNY</sequence>
<feature type="region of interest" description="Disordered" evidence="1">
    <location>
        <begin position="253"/>
        <end position="274"/>
    </location>
</feature>
<evidence type="ECO:0000313" key="4">
    <source>
        <dbReference type="Proteomes" id="UP001208570"/>
    </source>
</evidence>
<evidence type="ECO:0000259" key="2">
    <source>
        <dbReference type="Pfam" id="PF13905"/>
    </source>
</evidence>
<protein>
    <recommendedName>
        <fullName evidence="2">Thioredoxin-like fold domain-containing protein</fullName>
    </recommendedName>
</protein>
<accession>A0AAD9NGR2</accession>
<dbReference type="GO" id="GO:0007600">
    <property type="term" value="P:sensory perception"/>
    <property type="evidence" value="ECO:0007669"/>
    <property type="project" value="InterPro"/>
</dbReference>
<name>A0AAD9NGR2_9ANNE</name>
<dbReference type="InterPro" id="IPR029519">
    <property type="entry name" value="RdCVF2"/>
</dbReference>
<dbReference type="Proteomes" id="UP001208570">
    <property type="component" value="Unassembled WGS sequence"/>
</dbReference>
<dbReference type="Gene3D" id="3.40.30.10">
    <property type="entry name" value="Glutaredoxin"/>
    <property type="match status" value="1"/>
</dbReference>
<dbReference type="EMBL" id="JAODUP010000025">
    <property type="protein sequence ID" value="KAK2167681.1"/>
    <property type="molecule type" value="Genomic_DNA"/>
</dbReference>
<gene>
    <name evidence="3" type="ORF">LSH36_25g03073</name>
</gene>
<reference evidence="3" key="1">
    <citation type="journal article" date="2023" name="Mol. Biol. Evol.">
        <title>Third-Generation Sequencing Reveals the Adaptive Role of the Epigenome in Three Deep-Sea Polychaetes.</title>
        <authorList>
            <person name="Perez M."/>
            <person name="Aroh O."/>
            <person name="Sun Y."/>
            <person name="Lan Y."/>
            <person name="Juniper S.K."/>
            <person name="Young C.R."/>
            <person name="Angers B."/>
            <person name="Qian P.Y."/>
        </authorList>
    </citation>
    <scope>NUCLEOTIDE SEQUENCE</scope>
    <source>
        <strain evidence="3">P08H-3</strain>
    </source>
</reference>
<dbReference type="PANTHER" id="PTHR46762">
    <property type="entry name" value="NUCLEOREDOXIN-LIKE PROTEIN 2"/>
    <property type="match status" value="1"/>
</dbReference>
<dbReference type="AlphaFoldDB" id="A0AAD9NGR2"/>